<evidence type="ECO:0000313" key="3">
    <source>
        <dbReference type="EMBL" id="QSV46493.1"/>
    </source>
</evidence>
<accession>A0ABX7Q603</accession>
<dbReference type="PANTHER" id="PTHR33171:SF17">
    <property type="entry name" value="LARA-LIKE N-TERMINAL DOMAIN-CONTAINING PROTEIN"/>
    <property type="match status" value="1"/>
</dbReference>
<dbReference type="Pfam" id="PF21113">
    <property type="entry name" value="LarA_C"/>
    <property type="match status" value="1"/>
</dbReference>
<reference evidence="3 4" key="1">
    <citation type="submission" date="2021-03" db="EMBL/GenBank/DDBJ databases">
        <title>Geobacter metallireducens gen. nov. sp. nov., a microorganism capable of coupling the complete oxidation of organic compounds to the reduction of iron and other metals.</title>
        <authorList>
            <person name="Li Y."/>
        </authorList>
    </citation>
    <scope>NUCLEOTIDE SEQUENCE [LARGE SCALE GENOMIC DNA]</scope>
    <source>
        <strain evidence="3 4">Jerry-YX</strain>
    </source>
</reference>
<organism evidence="3 4">
    <name type="scientific">Geobacter benzoatilyticus</name>
    <dbReference type="NCBI Taxonomy" id="2815309"/>
    <lineage>
        <taxon>Bacteria</taxon>
        <taxon>Pseudomonadati</taxon>
        <taxon>Thermodesulfobacteriota</taxon>
        <taxon>Desulfuromonadia</taxon>
        <taxon>Geobacterales</taxon>
        <taxon>Geobacteraceae</taxon>
        <taxon>Geobacter</taxon>
    </lineage>
</organism>
<dbReference type="InterPro" id="IPR048068">
    <property type="entry name" value="LarA-like"/>
</dbReference>
<keyword evidence="4" id="KW-1185">Reference proteome</keyword>
<dbReference type="PANTHER" id="PTHR33171">
    <property type="entry name" value="LAR_N DOMAIN-CONTAINING PROTEIN"/>
    <property type="match status" value="1"/>
</dbReference>
<dbReference type="InterPro" id="IPR018657">
    <property type="entry name" value="LarA-like_N"/>
</dbReference>
<evidence type="ECO:0000259" key="2">
    <source>
        <dbReference type="Pfam" id="PF21113"/>
    </source>
</evidence>
<evidence type="ECO:0000259" key="1">
    <source>
        <dbReference type="Pfam" id="PF09861"/>
    </source>
</evidence>
<dbReference type="InterPro" id="IPR043166">
    <property type="entry name" value="LarA-like_C"/>
</dbReference>
<sequence length="421" mass="45984">MDLHYGDILLPLNLPPERLLGVIRPAAPAAPEEPETIIGAALDHCAALISSFKAGERVVIVTSDITRYTGSDIYLPLLVERLVAAGIRERDMEILVALGIHRKQTEHEHKKIAGPLHGRIPIIDHDCDNPGELAFIGRTANGIDVTVNRRVVEADRVILTGTIGFHYFAGFGGGRKSILPGVAARATCMASHFAVLNPGEGTGKNPLAVTGNLEGNPVHGAMVEACAMVEPDFILNTVLSPDKRIMAAFAGHWREAHEEGCRYYAERFAWPLQEKADLVVVSCGGFPKDINVIQSHKAMEYGSQALKEGGVMVLLAQCRDGYGNATFFDWFRFRELAPFEARLRSHYEINGQTAYSLLQKAQKFRIILVSDLPPEEVRTMGMTHARTLDEAMAQATELLPADYTAYVIPEGGTVLPVATNK</sequence>
<dbReference type="InterPro" id="IPR047926">
    <property type="entry name" value="Ni_dep_LarA"/>
</dbReference>
<gene>
    <name evidence="3" type="primary">larA</name>
    <name evidence="3" type="ORF">JZM60_04230</name>
</gene>
<dbReference type="Pfam" id="PF09861">
    <property type="entry name" value="Lar_N"/>
    <property type="match status" value="1"/>
</dbReference>
<name>A0ABX7Q603_9BACT</name>
<dbReference type="Proteomes" id="UP000663651">
    <property type="component" value="Chromosome"/>
</dbReference>
<dbReference type="Gene3D" id="3.40.50.11440">
    <property type="match status" value="1"/>
</dbReference>
<feature type="domain" description="Lactate racemase C-terminal" evidence="2">
    <location>
        <begin position="274"/>
        <end position="414"/>
    </location>
</feature>
<protein>
    <submittedName>
        <fullName evidence="3">Nickel-dependent lactate racemase</fullName>
    </submittedName>
</protein>
<dbReference type="InterPro" id="IPR048520">
    <property type="entry name" value="LarA_C"/>
</dbReference>
<feature type="domain" description="LarA-like N-terminal" evidence="1">
    <location>
        <begin position="5"/>
        <end position="202"/>
    </location>
</feature>
<dbReference type="EMBL" id="CP071382">
    <property type="protein sequence ID" value="QSV46493.1"/>
    <property type="molecule type" value="Genomic_DNA"/>
</dbReference>
<proteinExistence type="predicted"/>
<dbReference type="NCBIfam" id="NF033504">
    <property type="entry name" value="Ni_dep_LarA"/>
    <property type="match status" value="1"/>
</dbReference>
<dbReference type="RefSeq" id="WP_207164272.1">
    <property type="nucleotide sequence ID" value="NZ_CP071382.1"/>
</dbReference>
<evidence type="ECO:0000313" key="4">
    <source>
        <dbReference type="Proteomes" id="UP000663651"/>
    </source>
</evidence>
<dbReference type="Gene3D" id="3.90.226.30">
    <property type="match status" value="1"/>
</dbReference>